<feature type="non-terminal residue" evidence="3">
    <location>
        <position position="1"/>
    </location>
</feature>
<sequence>VMNVSASTYNNPDLVFEPLSYPQTVTISTDGEYFAVGTGSFHSKAGALFLFEKDNDIPLWNYTNENCVSPGSEPPFSYCIIKHVSISANGDYIVIGSQDHNISLFGKESNIPLWTYKVEGYEISSISISASGDYIFATSRDDNYTSFFFSKESNVPLWTCDYSCLGDWIETSAMSDDGEYIVLSTESKKIYLLNKDSNAPLWNYSIGGDINAIDISGHGEYIAVGASYWGEPNATLSLFEKANNTPLWEANITVNEGSLGQIVISSDGSHIALGSINFTSADTNGFKNNNIHFFGKESNIPLWTYSLGENCYCYARSIAISVDGEYIAVGTENDGLYMFNKESNMPIWSYMANEIFGQPVVSVGISEDDKYVVAAALNLGSMDPFGQIYLFDNERIIEENNEEKSNETSEEEESGFCPAEITDENKDIVDDACVVPTDGTEESKGEEDKEILPSVSFFASICIMLIITFRKR</sequence>
<evidence type="ECO:0000256" key="1">
    <source>
        <dbReference type="ARBA" id="ARBA00022574"/>
    </source>
</evidence>
<keyword evidence="1" id="KW-0853">WD repeat</keyword>
<dbReference type="Gene3D" id="2.130.10.10">
    <property type="entry name" value="YVTN repeat-like/Quinoprotein amine dehydrogenase"/>
    <property type="match status" value="3"/>
</dbReference>
<dbReference type="InterPro" id="IPR015943">
    <property type="entry name" value="WD40/YVTN_repeat-like_dom_sf"/>
</dbReference>
<name>A0A381YBK9_9ZZZZ</name>
<protein>
    <recommendedName>
        <fullName evidence="4">Bulb-type lectin domain-containing protein</fullName>
    </recommendedName>
</protein>
<keyword evidence="2" id="KW-0677">Repeat</keyword>
<proteinExistence type="predicted"/>
<evidence type="ECO:0008006" key="4">
    <source>
        <dbReference type="Google" id="ProtNLM"/>
    </source>
</evidence>
<organism evidence="3">
    <name type="scientific">marine metagenome</name>
    <dbReference type="NCBI Taxonomy" id="408172"/>
    <lineage>
        <taxon>unclassified sequences</taxon>
        <taxon>metagenomes</taxon>
        <taxon>ecological metagenomes</taxon>
    </lineage>
</organism>
<accession>A0A381YBK9</accession>
<gene>
    <name evidence="3" type="ORF">METZ01_LOCUS126835</name>
</gene>
<dbReference type="PANTHER" id="PTHR13720:SF33">
    <property type="entry name" value="HELP DOMAIN-CONTAINING PROTEIN"/>
    <property type="match status" value="1"/>
</dbReference>
<dbReference type="AlphaFoldDB" id="A0A381YBK9"/>
<dbReference type="SUPFAM" id="SSF50998">
    <property type="entry name" value="Quinoprotein alcohol dehydrogenase-like"/>
    <property type="match status" value="1"/>
</dbReference>
<evidence type="ECO:0000256" key="2">
    <source>
        <dbReference type="ARBA" id="ARBA00022737"/>
    </source>
</evidence>
<evidence type="ECO:0000313" key="3">
    <source>
        <dbReference type="EMBL" id="SVA73981.1"/>
    </source>
</evidence>
<dbReference type="PANTHER" id="PTHR13720">
    <property type="entry name" value="WD-40 REPEAT PROTEIN"/>
    <property type="match status" value="1"/>
</dbReference>
<dbReference type="InterPro" id="IPR050630">
    <property type="entry name" value="WD_repeat_EMAP"/>
</dbReference>
<dbReference type="InterPro" id="IPR011047">
    <property type="entry name" value="Quinoprotein_ADH-like_sf"/>
</dbReference>
<reference evidence="3" key="1">
    <citation type="submission" date="2018-05" db="EMBL/GenBank/DDBJ databases">
        <authorList>
            <person name="Lanie J.A."/>
            <person name="Ng W.-L."/>
            <person name="Kazmierczak K.M."/>
            <person name="Andrzejewski T.M."/>
            <person name="Davidsen T.M."/>
            <person name="Wayne K.J."/>
            <person name="Tettelin H."/>
            <person name="Glass J.I."/>
            <person name="Rusch D."/>
            <person name="Podicherti R."/>
            <person name="Tsui H.-C.T."/>
            <person name="Winkler M.E."/>
        </authorList>
    </citation>
    <scope>NUCLEOTIDE SEQUENCE</scope>
</reference>
<dbReference type="EMBL" id="UINC01017757">
    <property type="protein sequence ID" value="SVA73981.1"/>
    <property type="molecule type" value="Genomic_DNA"/>
</dbReference>